<organism evidence="2 3">
    <name type="scientific">Algibacter agarivorans</name>
    <dbReference type="NCBI Taxonomy" id="1109741"/>
    <lineage>
        <taxon>Bacteria</taxon>
        <taxon>Pseudomonadati</taxon>
        <taxon>Bacteroidota</taxon>
        <taxon>Flavobacteriia</taxon>
        <taxon>Flavobacteriales</taxon>
        <taxon>Flavobacteriaceae</taxon>
        <taxon>Algibacter</taxon>
    </lineage>
</organism>
<evidence type="ECO:0000313" key="3">
    <source>
        <dbReference type="Proteomes" id="UP001501302"/>
    </source>
</evidence>
<dbReference type="InterPro" id="IPR009061">
    <property type="entry name" value="DNA-bd_dom_put_sf"/>
</dbReference>
<dbReference type="SUPFAM" id="SSF46955">
    <property type="entry name" value="Putative DNA-binding domain"/>
    <property type="match status" value="1"/>
</dbReference>
<proteinExistence type="predicted"/>
<feature type="domain" description="Helix-turn-helix" evidence="1">
    <location>
        <begin position="46"/>
        <end position="97"/>
    </location>
</feature>
<dbReference type="EMBL" id="BAABJJ010000044">
    <property type="protein sequence ID" value="GAA4954805.1"/>
    <property type="molecule type" value="Genomic_DNA"/>
</dbReference>
<evidence type="ECO:0000259" key="1">
    <source>
        <dbReference type="Pfam" id="PF12728"/>
    </source>
</evidence>
<comment type="caution">
    <text evidence="2">The sequence shown here is derived from an EMBL/GenBank/DDBJ whole genome shotgun (WGS) entry which is preliminary data.</text>
</comment>
<dbReference type="Pfam" id="PF12728">
    <property type="entry name" value="HTH_17"/>
    <property type="match status" value="1"/>
</dbReference>
<dbReference type="Proteomes" id="UP001501302">
    <property type="component" value="Unassembled WGS sequence"/>
</dbReference>
<accession>A0ABP9GVS8</accession>
<protein>
    <recommendedName>
        <fullName evidence="1">Helix-turn-helix domain-containing protein</fullName>
    </recommendedName>
</protein>
<name>A0ABP9GVS8_9FLAO</name>
<dbReference type="InterPro" id="IPR041657">
    <property type="entry name" value="HTH_17"/>
</dbReference>
<evidence type="ECO:0000313" key="2">
    <source>
        <dbReference type="EMBL" id="GAA4954805.1"/>
    </source>
</evidence>
<sequence length="106" mass="12170">MNQVILTSIKLDELVQLLTNKFEDIIQKNNEVVSKQVFNTEPKSKYLNKKEVAEICKITSPTTLWNWEQKGKLVPTRKAGKKPLYLRKDVEEFLKGNYNGSNSNAA</sequence>
<reference evidence="3" key="1">
    <citation type="journal article" date="2019" name="Int. J. Syst. Evol. Microbiol.">
        <title>The Global Catalogue of Microorganisms (GCM) 10K type strain sequencing project: providing services to taxonomists for standard genome sequencing and annotation.</title>
        <authorList>
            <consortium name="The Broad Institute Genomics Platform"/>
            <consortium name="The Broad Institute Genome Sequencing Center for Infectious Disease"/>
            <person name="Wu L."/>
            <person name="Ma J."/>
        </authorList>
    </citation>
    <scope>NUCLEOTIDE SEQUENCE [LARGE SCALE GENOMIC DNA]</scope>
    <source>
        <strain evidence="3">JCM 18285</strain>
    </source>
</reference>
<keyword evidence="3" id="KW-1185">Reference proteome</keyword>
<dbReference type="RefSeq" id="WP_345193597.1">
    <property type="nucleotide sequence ID" value="NZ_BAABJJ010000044.1"/>
</dbReference>
<dbReference type="Gene3D" id="1.10.1660.10">
    <property type="match status" value="1"/>
</dbReference>
<gene>
    <name evidence="2" type="ORF">GCM10023314_30610</name>
</gene>